<keyword evidence="4" id="KW-1185">Reference proteome</keyword>
<dbReference type="GO" id="GO:0003682">
    <property type="term" value="F:chromatin binding"/>
    <property type="evidence" value="ECO:0007669"/>
    <property type="project" value="TreeGrafter"/>
</dbReference>
<dbReference type="SMART" id="SM00717">
    <property type="entry name" value="SANT"/>
    <property type="match status" value="3"/>
</dbReference>
<dbReference type="GO" id="GO:0006363">
    <property type="term" value="P:termination of RNA polymerase I transcription"/>
    <property type="evidence" value="ECO:0007669"/>
    <property type="project" value="TreeGrafter"/>
</dbReference>
<dbReference type="AlphaFoldDB" id="A0A8C6PAS7"/>
<dbReference type="InterPro" id="IPR053078">
    <property type="entry name" value="TTF1-like"/>
</dbReference>
<reference evidence="3" key="2">
    <citation type="submission" date="2025-08" db="UniProtKB">
        <authorList>
            <consortium name="Ensembl"/>
        </authorList>
    </citation>
    <scope>IDENTIFICATION</scope>
</reference>
<dbReference type="Gene3D" id="1.10.10.60">
    <property type="entry name" value="Homeodomain-like"/>
    <property type="match status" value="2"/>
</dbReference>
<protein>
    <recommendedName>
        <fullName evidence="2">Myb-like domain-containing protein</fullName>
    </recommendedName>
</protein>
<reference evidence="3" key="3">
    <citation type="submission" date="2025-09" db="UniProtKB">
        <authorList>
            <consortium name="Ensembl"/>
        </authorList>
    </citation>
    <scope>IDENTIFICATION</scope>
</reference>
<sequence length="586" mass="68039">MAAVEFSASSKKMKKKRELEGLVECSDPINSVTPVMVKKKKNKKQKNSEVEVEKVAEELSLHPDKLMQSPSKKKKKISSEVEEELSLHPDELMQSPNKKKKKRSSGVEEVEEELSLHPDELMQSPNKKKKKRSSGVEEVEEELSLHPDELMQSPNKKKKKRSSGVEEVEEELSLHPDELIKSQNKKKKKKRSSEVEEELSLHPDELMQSPNKKKKKRSSGVEEVEEELSLHPDELIKSHKKKKKRSSGVEEVEEELSLHPDGRIPNPNKKKRQDMECVAEVTPPDEKKKKPMTVTMATGSNHKAARKKKKKDVSLKPEEEKKRRKKTGKKRQGNDQDEDGEERINWILVDQLQEFIPDVKTQASDVIKRMLKYDLHRFQTFREQGVALRFGRYSKEENRKIVENVSDFLALTGISSATDLLFPQRLQEKGLEIKRLRAQHHFFESIADGIPRPCARVYTRARKMFDSRNYLGRYSENEMKDLRKFQKLHGNKWKVISELMGRSMLSLQKRFVTMDAETGQWTEDEMSRLKEAVKDYLESLVPRGSPNTALTLDQLCKNLPWKDISLKVQTRSWVQCRVKWSVSWLC</sequence>
<dbReference type="Ensembl" id="ENSNFUT00015042745.1">
    <property type="protein sequence ID" value="ENSNFUP00015040947.1"/>
    <property type="gene ID" value="ENSNFUG00015019650.1"/>
</dbReference>
<feature type="compositionally biased region" description="Basic residues" evidence="1">
    <location>
        <begin position="322"/>
        <end position="331"/>
    </location>
</feature>
<evidence type="ECO:0000313" key="4">
    <source>
        <dbReference type="Proteomes" id="UP000694548"/>
    </source>
</evidence>
<reference evidence="3" key="1">
    <citation type="submission" date="2014-08" db="EMBL/GenBank/DDBJ databases">
        <authorList>
            <person name="Senf B."/>
            <person name="Petzold A."/>
            <person name="Downie B.R."/>
            <person name="Koch P."/>
            <person name="Platzer M."/>
        </authorList>
    </citation>
    <scope>NUCLEOTIDE SEQUENCE [LARGE SCALE GENOMIC DNA]</scope>
    <source>
        <strain evidence="3">GRZ</strain>
    </source>
</reference>
<dbReference type="InterPro" id="IPR009057">
    <property type="entry name" value="Homeodomain-like_sf"/>
</dbReference>
<evidence type="ECO:0000256" key="1">
    <source>
        <dbReference type="SAM" id="MobiDB-lite"/>
    </source>
</evidence>
<proteinExistence type="predicted"/>
<dbReference type="CDD" id="cd00167">
    <property type="entry name" value="SANT"/>
    <property type="match status" value="1"/>
</dbReference>
<dbReference type="GeneTree" id="ENSGT00940000159729"/>
<dbReference type="InterPro" id="IPR001005">
    <property type="entry name" value="SANT/Myb"/>
</dbReference>
<dbReference type="PANTHER" id="PTHR46760">
    <property type="entry name" value="TRANSCRIPTION TERMINATION FACTOR 1"/>
    <property type="match status" value="1"/>
</dbReference>
<dbReference type="PROSITE" id="PS50090">
    <property type="entry name" value="MYB_LIKE"/>
    <property type="match status" value="1"/>
</dbReference>
<dbReference type="Pfam" id="PF13921">
    <property type="entry name" value="Myb_DNA-bind_6"/>
    <property type="match status" value="1"/>
</dbReference>
<feature type="region of interest" description="Disordered" evidence="1">
    <location>
        <begin position="1"/>
        <end position="20"/>
    </location>
</feature>
<feature type="domain" description="Myb-like" evidence="2">
    <location>
        <begin position="513"/>
        <end position="580"/>
    </location>
</feature>
<evidence type="ECO:0000259" key="2">
    <source>
        <dbReference type="PROSITE" id="PS50090"/>
    </source>
</evidence>
<feature type="compositionally biased region" description="Basic and acidic residues" evidence="1">
    <location>
        <begin position="228"/>
        <end position="237"/>
    </location>
</feature>
<accession>A0A8C6PAS7</accession>
<name>A0A8C6PAS7_NOTFU</name>
<feature type="compositionally biased region" description="Basic and acidic residues" evidence="1">
    <location>
        <begin position="46"/>
        <end position="65"/>
    </location>
</feature>
<feature type="region of interest" description="Disordered" evidence="1">
    <location>
        <begin position="36"/>
        <end position="339"/>
    </location>
</feature>
<dbReference type="SUPFAM" id="SSF46689">
    <property type="entry name" value="Homeodomain-like"/>
    <property type="match status" value="1"/>
</dbReference>
<dbReference type="GO" id="GO:0005730">
    <property type="term" value="C:nucleolus"/>
    <property type="evidence" value="ECO:0007669"/>
    <property type="project" value="TreeGrafter"/>
</dbReference>
<dbReference type="Proteomes" id="UP000694548">
    <property type="component" value="Chromosome sgr11"/>
</dbReference>
<organism evidence="3 4">
    <name type="scientific">Nothobranchius furzeri</name>
    <name type="common">Turquoise killifish</name>
    <dbReference type="NCBI Taxonomy" id="105023"/>
    <lineage>
        <taxon>Eukaryota</taxon>
        <taxon>Metazoa</taxon>
        <taxon>Chordata</taxon>
        <taxon>Craniata</taxon>
        <taxon>Vertebrata</taxon>
        <taxon>Euteleostomi</taxon>
        <taxon>Actinopterygii</taxon>
        <taxon>Neopterygii</taxon>
        <taxon>Teleostei</taxon>
        <taxon>Neoteleostei</taxon>
        <taxon>Acanthomorphata</taxon>
        <taxon>Ovalentaria</taxon>
        <taxon>Atherinomorphae</taxon>
        <taxon>Cyprinodontiformes</taxon>
        <taxon>Nothobranchiidae</taxon>
        <taxon>Nothobranchius</taxon>
    </lineage>
</organism>
<feature type="compositionally biased region" description="Basic and acidic residues" evidence="1">
    <location>
        <begin position="312"/>
        <end position="321"/>
    </location>
</feature>
<dbReference type="PANTHER" id="PTHR46760:SF1">
    <property type="entry name" value="TRANSCRIPTION TERMINATION FACTOR 1"/>
    <property type="match status" value="1"/>
</dbReference>
<evidence type="ECO:0000313" key="3">
    <source>
        <dbReference type="Ensembl" id="ENSNFUP00015040947.1"/>
    </source>
</evidence>